<dbReference type="GO" id="GO:1990904">
    <property type="term" value="C:ribonucleoprotein complex"/>
    <property type="evidence" value="ECO:0007669"/>
    <property type="project" value="UniProtKB-KW"/>
</dbReference>
<dbReference type="Pfam" id="PF01294">
    <property type="entry name" value="Ribosomal_L13e"/>
    <property type="match status" value="1"/>
</dbReference>
<protein>
    <submittedName>
        <fullName evidence="4">Uncharacterized protein</fullName>
    </submittedName>
</protein>
<dbReference type="STRING" id="3469.A0A4Y7K808"/>
<organism evidence="4 5">
    <name type="scientific">Papaver somniferum</name>
    <name type="common">Opium poppy</name>
    <dbReference type="NCBI Taxonomy" id="3469"/>
    <lineage>
        <taxon>Eukaryota</taxon>
        <taxon>Viridiplantae</taxon>
        <taxon>Streptophyta</taxon>
        <taxon>Embryophyta</taxon>
        <taxon>Tracheophyta</taxon>
        <taxon>Spermatophyta</taxon>
        <taxon>Magnoliopsida</taxon>
        <taxon>Ranunculales</taxon>
        <taxon>Papaveraceae</taxon>
        <taxon>Papaveroideae</taxon>
        <taxon>Papaver</taxon>
    </lineage>
</organism>
<dbReference type="Proteomes" id="UP000316621">
    <property type="component" value="Chromosome 7"/>
</dbReference>
<evidence type="ECO:0000313" key="5">
    <source>
        <dbReference type="Proteomes" id="UP000316621"/>
    </source>
</evidence>
<evidence type="ECO:0000313" key="4">
    <source>
        <dbReference type="EMBL" id="RZC69484.1"/>
    </source>
</evidence>
<dbReference type="GO" id="GO:0005840">
    <property type="term" value="C:ribosome"/>
    <property type="evidence" value="ECO:0007669"/>
    <property type="project" value="UniProtKB-KW"/>
</dbReference>
<keyword evidence="3" id="KW-0687">Ribonucleoprotein</keyword>
<comment type="similarity">
    <text evidence="1">Belongs to the eukaryotic ribosomal protein eL13 family.</text>
</comment>
<proteinExistence type="inferred from homology"/>
<dbReference type="GO" id="GO:0003735">
    <property type="term" value="F:structural constituent of ribosome"/>
    <property type="evidence" value="ECO:0007669"/>
    <property type="project" value="InterPro"/>
</dbReference>
<keyword evidence="2" id="KW-0689">Ribosomal protein</keyword>
<dbReference type="EMBL" id="CM010721">
    <property type="protein sequence ID" value="RZC69484.1"/>
    <property type="molecule type" value="Genomic_DNA"/>
</dbReference>
<dbReference type="Gramene" id="RZC69484">
    <property type="protein sequence ID" value="RZC69484"/>
    <property type="gene ID" value="C5167_032629"/>
</dbReference>
<dbReference type="AlphaFoldDB" id="A0A4Y7K808"/>
<reference evidence="4 5" key="1">
    <citation type="journal article" date="2018" name="Science">
        <title>The opium poppy genome and morphinan production.</title>
        <authorList>
            <person name="Guo L."/>
            <person name="Winzer T."/>
            <person name="Yang X."/>
            <person name="Li Y."/>
            <person name="Ning Z."/>
            <person name="He Z."/>
            <person name="Teodor R."/>
            <person name="Lu Y."/>
            <person name="Bowser T.A."/>
            <person name="Graham I.A."/>
            <person name="Ye K."/>
        </authorList>
    </citation>
    <scope>NUCLEOTIDE SEQUENCE [LARGE SCALE GENOMIC DNA]</scope>
    <source>
        <strain evidence="5">cv. HN1</strain>
        <tissue evidence="4">Leaves</tissue>
    </source>
</reference>
<dbReference type="InterPro" id="IPR001380">
    <property type="entry name" value="Ribosomal_eL13"/>
</dbReference>
<sequence>MSCSSRTDIFLKRVYESVQEMNIGKDKRRHRRPFGNEALSKHQRSRLKLLPRGAGIPKNLVPRIGIGGHRHRNKSFEGLQTIVQLLKTYKAKLVVFPRHACKFKNYSWEAACEF</sequence>
<name>A0A4Y7K808_PAPSO</name>
<accession>A0A4Y7K808</accession>
<evidence type="ECO:0000256" key="2">
    <source>
        <dbReference type="ARBA" id="ARBA00022980"/>
    </source>
</evidence>
<evidence type="ECO:0000256" key="3">
    <source>
        <dbReference type="ARBA" id="ARBA00023274"/>
    </source>
</evidence>
<gene>
    <name evidence="4" type="ORF">C5167_032629</name>
</gene>
<keyword evidence="5" id="KW-1185">Reference proteome</keyword>
<dbReference type="GO" id="GO:0006412">
    <property type="term" value="P:translation"/>
    <property type="evidence" value="ECO:0007669"/>
    <property type="project" value="InterPro"/>
</dbReference>
<evidence type="ECO:0000256" key="1">
    <source>
        <dbReference type="ARBA" id="ARBA00005640"/>
    </source>
</evidence>